<dbReference type="PANTHER" id="PTHR39198:SF1">
    <property type="entry name" value="ALPHA-GALACTOSIDASE NEW3 DOMAIN-CONTAINING PROTEIN"/>
    <property type="match status" value="1"/>
</dbReference>
<reference evidence="1 2" key="1">
    <citation type="submission" date="2018-06" db="EMBL/GenBank/DDBJ databases">
        <title>Extensive metabolic versatility and redundancy in microbially diverse, dynamic hydrothermal sediments.</title>
        <authorList>
            <person name="Dombrowski N."/>
            <person name="Teske A."/>
            <person name="Baker B.J."/>
        </authorList>
    </citation>
    <scope>NUCLEOTIDE SEQUENCE [LARGE SCALE GENOMIC DNA]</scope>
    <source>
        <strain evidence="1">B66_G16</strain>
    </source>
</reference>
<sequence>LEIVKAVDLSADITLKAVGVDELAKFNLTVVNTGLYPHDYEITCTNKTKAIVLLNGVATNATTLNDLGPGESAVLVLGIIPRENKTFTVAVRASTVTAGGVEDEDEITIIVVARAYYGVRVTPSIPYMVAERNESVAFMLEITNVGNVNDTYELEVVKPPEVESELSADEVFVQKHSAQNVVLTVRSAYIGVYDIGVVVKSKSDPAVTSEASLSLEVVKAVAAEVDADMRSAMITQLGGRAELSFNLTVINTGLYPHNYTIKCYGDEDVIITLNGVITNTTTVNVNPRQSTIVPIVLNVTEGEHSVMVSVYATTAGNVIDYANRTITAAVSFEPIYGVEASVDVLTKHVKQNEVATFNITIVNTGNVPDTFDLVLVNPAADQAELSEERVSVGVGQSKVVTLNVSDPEPGEYRVEVIVTSEGDPTKSAEVETVTFVEGYGLILTADTYSQTRYTEESATYTLTLRNIGNVMDNYTLAIDSNCAYEVSGYNVVYNATLGAYEVFGILAGDERLITLRLVSTEVGTYYANVTAISQGDPTKLDYVNVTAEFRAVPVYGLELTVTPRLKVAEIYDTVLYTVRIKNTGNVPDTYVISATEGTLENTTLTLGPGEVGTTTLSVYCDAIGTKTITVTARSVSDQTKEESSTVYATVTRVLSLEMSPGSQSKYLGEKARFTLTVTNIGVRPHTFILNVTSNTEARLSATSIYLEPEDSMNILLTMNASQAGVYSAEVKAYASDSPLKNASVTASVVYLVAPVYGVRLNIYPSWGIVEVGKEAVYMVTVENIGNMNDTYRIWIALNETPAVLESGGTEAMNFTKFVEAGKSTSLILKVTPTDVGSYNVIIVAESPYTSDSGSVVTIGLGIIESKILKSIIKYSSLIKSHVEGSELENSFVDPSQIYDSDITSCVIRNSTVYGTALSNVELYNTFVKNGEIYNGTIKINDVAYDISEKIGVHEIVVATDQMVGSIVGVKDQVR</sequence>
<dbReference type="PANTHER" id="PTHR39198">
    <property type="entry name" value="HYPOTHETICAL MEMBRANE PROTEIN, CONSERVED"/>
    <property type="match status" value="1"/>
</dbReference>
<dbReference type="EMBL" id="QMQV01000201">
    <property type="protein sequence ID" value="RLE46177.1"/>
    <property type="molecule type" value="Genomic_DNA"/>
</dbReference>
<evidence type="ECO:0008006" key="3">
    <source>
        <dbReference type="Google" id="ProtNLM"/>
    </source>
</evidence>
<dbReference type="Proteomes" id="UP000278475">
    <property type="component" value="Unassembled WGS sequence"/>
</dbReference>
<organism evidence="1 2">
    <name type="scientific">Thermoproteota archaeon</name>
    <dbReference type="NCBI Taxonomy" id="2056631"/>
    <lineage>
        <taxon>Archaea</taxon>
        <taxon>Thermoproteota</taxon>
    </lineage>
</organism>
<dbReference type="Gene3D" id="2.60.40.10">
    <property type="entry name" value="Immunoglobulins"/>
    <property type="match status" value="1"/>
</dbReference>
<comment type="caution">
    <text evidence="1">The sequence shown here is derived from an EMBL/GenBank/DDBJ whole genome shotgun (WGS) entry which is preliminary data.</text>
</comment>
<dbReference type="Gene3D" id="2.160.10.20">
    <property type="entry name" value="Insect antifreeze protein"/>
    <property type="match status" value="1"/>
</dbReference>
<dbReference type="AlphaFoldDB" id="A0A497EJQ6"/>
<evidence type="ECO:0000313" key="1">
    <source>
        <dbReference type="EMBL" id="RLE46177.1"/>
    </source>
</evidence>
<feature type="non-terminal residue" evidence="1">
    <location>
        <position position="974"/>
    </location>
</feature>
<dbReference type="InterPro" id="IPR013783">
    <property type="entry name" value="Ig-like_fold"/>
</dbReference>
<protein>
    <recommendedName>
        <fullName evidence="3">CARDB domain-containing protein</fullName>
    </recommendedName>
</protein>
<feature type="non-terminal residue" evidence="1">
    <location>
        <position position="1"/>
    </location>
</feature>
<gene>
    <name evidence="1" type="ORF">DRJ31_10315</name>
</gene>
<name>A0A497EJQ6_9CREN</name>
<evidence type="ECO:0000313" key="2">
    <source>
        <dbReference type="Proteomes" id="UP000278475"/>
    </source>
</evidence>
<accession>A0A497EJQ6</accession>
<proteinExistence type="predicted"/>